<evidence type="ECO:0000256" key="2">
    <source>
        <dbReference type="ARBA" id="ARBA00004922"/>
    </source>
</evidence>
<keyword evidence="10" id="KW-0325">Glycoprotein</keyword>
<dbReference type="InterPro" id="IPR027791">
    <property type="entry name" value="Galactosyl_T_C"/>
</dbReference>
<dbReference type="InterPro" id="IPR003859">
    <property type="entry name" value="Galactosyl_T"/>
</dbReference>
<evidence type="ECO:0000256" key="11">
    <source>
        <dbReference type="SAM" id="SignalP"/>
    </source>
</evidence>
<evidence type="ECO:0000313" key="14">
    <source>
        <dbReference type="EMBL" id="CAG5115457.1"/>
    </source>
</evidence>
<keyword evidence="11" id="KW-0732">Signal</keyword>
<dbReference type="GO" id="GO:0016020">
    <property type="term" value="C:membrane"/>
    <property type="evidence" value="ECO:0007669"/>
    <property type="project" value="UniProtKB-SubCell"/>
</dbReference>
<protein>
    <recommendedName>
        <fullName evidence="16">Beta-1,4-N-acetylgalactosaminyltransferase bre-4</fullName>
    </recommendedName>
</protein>
<evidence type="ECO:0000259" key="12">
    <source>
        <dbReference type="Pfam" id="PF02709"/>
    </source>
</evidence>
<evidence type="ECO:0000256" key="1">
    <source>
        <dbReference type="ARBA" id="ARBA00004606"/>
    </source>
</evidence>
<proteinExistence type="inferred from homology"/>
<keyword evidence="7" id="KW-0735">Signal-anchor</keyword>
<dbReference type="PANTHER" id="PTHR19300:SF38">
    <property type="entry name" value="BETA-1,4-GALACTOSYLTRANSFERASE"/>
    <property type="match status" value="1"/>
</dbReference>
<evidence type="ECO:0000256" key="9">
    <source>
        <dbReference type="ARBA" id="ARBA00023136"/>
    </source>
</evidence>
<name>A0A8S3YEE2_9EUPU</name>
<dbReference type="GO" id="GO:0008489">
    <property type="term" value="F:UDP-galactose:glucosylceramide beta-1,4-galactosyltransferase activity"/>
    <property type="evidence" value="ECO:0007669"/>
    <property type="project" value="TreeGrafter"/>
</dbReference>
<accession>A0A8S3YEE2</accession>
<keyword evidence="5" id="KW-0808">Transferase</keyword>
<dbReference type="PANTHER" id="PTHR19300">
    <property type="entry name" value="BETA-1,4-GALACTOSYLTRANSFERASE"/>
    <property type="match status" value="1"/>
</dbReference>
<evidence type="ECO:0000256" key="8">
    <source>
        <dbReference type="ARBA" id="ARBA00022989"/>
    </source>
</evidence>
<feature type="chain" id="PRO_5035756046" description="Beta-1,4-N-acetylgalactosaminyltransferase bre-4" evidence="11">
    <location>
        <begin position="22"/>
        <end position="231"/>
    </location>
</feature>
<dbReference type="Gene3D" id="3.90.550.10">
    <property type="entry name" value="Spore Coat Polysaccharide Biosynthesis Protein SpsA, Chain A"/>
    <property type="match status" value="1"/>
</dbReference>
<reference evidence="14" key="1">
    <citation type="submission" date="2021-04" db="EMBL/GenBank/DDBJ databases">
        <authorList>
            <consortium name="Molecular Ecology Group"/>
        </authorList>
    </citation>
    <scope>NUCLEOTIDE SEQUENCE</scope>
</reference>
<dbReference type="OrthoDB" id="10016069at2759"/>
<keyword evidence="9" id="KW-0472">Membrane</keyword>
<dbReference type="GO" id="GO:0005794">
    <property type="term" value="C:Golgi apparatus"/>
    <property type="evidence" value="ECO:0007669"/>
    <property type="project" value="TreeGrafter"/>
</dbReference>
<evidence type="ECO:0000256" key="4">
    <source>
        <dbReference type="ARBA" id="ARBA00022676"/>
    </source>
</evidence>
<evidence type="ECO:0000256" key="10">
    <source>
        <dbReference type="ARBA" id="ARBA00023180"/>
    </source>
</evidence>
<dbReference type="Proteomes" id="UP000678393">
    <property type="component" value="Unassembled WGS sequence"/>
</dbReference>
<comment type="pathway">
    <text evidence="2">Protein modification; protein glycosylation.</text>
</comment>
<sequence length="231" mass="27033">QHLHVLLNNLIPLLHRQLVDAVVFVVEQAQPTIFNRGSLFNIGFLESRKVDHFDCFIFHDVDMIPTHDGCMYTCGDNPRHFISSINFKGLVSVWSLPYERYFGGVVGMAREQYQRINGHSNLFFGWGGEDDDLYLRCQLKGYKHVRYPVVIGQYYSFKHDRDKGNEEFPDRFKLFRTTQIRQDVDGLNSVAYRLEKLEFRPLYTWIYVSVNMGQIVRVIGSRRSPVSQTTQ</sequence>
<evidence type="ECO:0000256" key="3">
    <source>
        <dbReference type="ARBA" id="ARBA00005735"/>
    </source>
</evidence>
<evidence type="ECO:0000256" key="7">
    <source>
        <dbReference type="ARBA" id="ARBA00022968"/>
    </source>
</evidence>
<keyword evidence="6" id="KW-0812">Transmembrane</keyword>
<comment type="similarity">
    <text evidence="3">Belongs to the glycosyltransferase 7 family.</text>
</comment>
<dbReference type="InterPro" id="IPR027995">
    <property type="entry name" value="Galactosyl_T_N"/>
</dbReference>
<dbReference type="PRINTS" id="PR02050">
    <property type="entry name" value="B14GALTRFASE"/>
</dbReference>
<evidence type="ECO:0000259" key="13">
    <source>
        <dbReference type="Pfam" id="PF13733"/>
    </source>
</evidence>
<feature type="domain" description="Galactosyltransferase N-terminal" evidence="13">
    <location>
        <begin position="1"/>
        <end position="74"/>
    </location>
</feature>
<keyword evidence="4" id="KW-0328">Glycosyltransferase</keyword>
<keyword evidence="15" id="KW-1185">Reference proteome</keyword>
<dbReference type="AlphaFoldDB" id="A0A8S3YEE2"/>
<dbReference type="Pfam" id="PF13733">
    <property type="entry name" value="Glyco_transf_7N"/>
    <property type="match status" value="1"/>
</dbReference>
<evidence type="ECO:0000256" key="5">
    <source>
        <dbReference type="ARBA" id="ARBA00022679"/>
    </source>
</evidence>
<feature type="signal peptide" evidence="11">
    <location>
        <begin position="1"/>
        <end position="21"/>
    </location>
</feature>
<dbReference type="SUPFAM" id="SSF53448">
    <property type="entry name" value="Nucleotide-diphospho-sugar transferases"/>
    <property type="match status" value="1"/>
</dbReference>
<dbReference type="GO" id="GO:0005975">
    <property type="term" value="P:carbohydrate metabolic process"/>
    <property type="evidence" value="ECO:0007669"/>
    <property type="project" value="InterPro"/>
</dbReference>
<comment type="subcellular location">
    <subcellularLocation>
        <location evidence="1">Membrane</location>
        <topology evidence="1">Single-pass type II membrane protein</topology>
    </subcellularLocation>
</comment>
<evidence type="ECO:0000313" key="15">
    <source>
        <dbReference type="Proteomes" id="UP000678393"/>
    </source>
</evidence>
<gene>
    <name evidence="14" type="ORF">CUNI_LOCUS1015</name>
</gene>
<dbReference type="Pfam" id="PF02709">
    <property type="entry name" value="Glyco_transf_7C"/>
    <property type="match status" value="1"/>
</dbReference>
<dbReference type="EMBL" id="CAJHNH020000118">
    <property type="protein sequence ID" value="CAG5115457.1"/>
    <property type="molecule type" value="Genomic_DNA"/>
</dbReference>
<organism evidence="14 15">
    <name type="scientific">Candidula unifasciata</name>
    <dbReference type="NCBI Taxonomy" id="100452"/>
    <lineage>
        <taxon>Eukaryota</taxon>
        <taxon>Metazoa</taxon>
        <taxon>Spiralia</taxon>
        <taxon>Lophotrochozoa</taxon>
        <taxon>Mollusca</taxon>
        <taxon>Gastropoda</taxon>
        <taxon>Heterobranchia</taxon>
        <taxon>Euthyneura</taxon>
        <taxon>Panpulmonata</taxon>
        <taxon>Eupulmonata</taxon>
        <taxon>Stylommatophora</taxon>
        <taxon>Helicina</taxon>
        <taxon>Helicoidea</taxon>
        <taxon>Geomitridae</taxon>
        <taxon>Candidula</taxon>
    </lineage>
</organism>
<evidence type="ECO:0000256" key="6">
    <source>
        <dbReference type="ARBA" id="ARBA00022692"/>
    </source>
</evidence>
<feature type="non-terminal residue" evidence="14">
    <location>
        <position position="1"/>
    </location>
</feature>
<evidence type="ECO:0008006" key="16">
    <source>
        <dbReference type="Google" id="ProtNLM"/>
    </source>
</evidence>
<comment type="caution">
    <text evidence="14">The sequence shown here is derived from an EMBL/GenBank/DDBJ whole genome shotgun (WGS) entry which is preliminary data.</text>
</comment>
<dbReference type="InterPro" id="IPR029044">
    <property type="entry name" value="Nucleotide-diphossugar_trans"/>
</dbReference>
<feature type="domain" description="Galactosyltransferase C-terminal" evidence="12">
    <location>
        <begin position="94"/>
        <end position="160"/>
    </location>
</feature>
<keyword evidence="8" id="KW-1133">Transmembrane helix</keyword>